<dbReference type="SUPFAM" id="SSF56601">
    <property type="entry name" value="beta-lactamase/transpeptidase-like"/>
    <property type="match status" value="1"/>
</dbReference>
<dbReference type="InterPro" id="IPR001466">
    <property type="entry name" value="Beta-lactam-related"/>
</dbReference>
<feature type="chain" id="PRO_5045547412" evidence="1">
    <location>
        <begin position="21"/>
        <end position="401"/>
    </location>
</feature>
<reference evidence="3 4" key="1">
    <citation type="submission" date="2015-11" db="EMBL/GenBank/DDBJ databases">
        <title>Exploring the genomic traits of fungus-feeding bacterial genus Collimonas.</title>
        <authorList>
            <person name="Song C."/>
            <person name="Schmidt R."/>
            <person name="de Jager V."/>
            <person name="Krzyzanowska D."/>
            <person name="Jongedijk E."/>
            <person name="Cankar K."/>
            <person name="Beekwilder J."/>
            <person name="van Veen A."/>
            <person name="de Boer W."/>
            <person name="van Veen J.A."/>
            <person name="Garbeva P."/>
        </authorList>
    </citation>
    <scope>NUCLEOTIDE SEQUENCE [LARGE SCALE GENOMIC DNA]</scope>
    <source>
        <strain evidence="3 4">Ter291</strain>
    </source>
</reference>
<protein>
    <submittedName>
        <fullName evidence="3">Beta-lactamase</fullName>
    </submittedName>
</protein>
<dbReference type="EMBL" id="CP013236">
    <property type="protein sequence ID" value="AMP13462.1"/>
    <property type="molecule type" value="Genomic_DNA"/>
</dbReference>
<keyword evidence="1" id="KW-0732">Signal</keyword>
<dbReference type="InterPro" id="IPR050491">
    <property type="entry name" value="AmpC-like"/>
</dbReference>
<feature type="domain" description="Beta-lactamase-related" evidence="2">
    <location>
        <begin position="33"/>
        <end position="380"/>
    </location>
</feature>
<dbReference type="NCBIfam" id="NF033085">
    <property type="entry name" value="bla_class_C"/>
    <property type="match status" value="1"/>
</dbReference>
<organism evidence="3 4">
    <name type="scientific">Collimonas pratensis</name>
    <dbReference type="NCBI Taxonomy" id="279113"/>
    <lineage>
        <taxon>Bacteria</taxon>
        <taxon>Pseudomonadati</taxon>
        <taxon>Pseudomonadota</taxon>
        <taxon>Betaproteobacteria</taxon>
        <taxon>Burkholderiales</taxon>
        <taxon>Oxalobacteraceae</taxon>
        <taxon>Collimonas</taxon>
    </lineage>
</organism>
<proteinExistence type="predicted"/>
<dbReference type="Gene3D" id="3.40.710.10">
    <property type="entry name" value="DD-peptidase/beta-lactamase superfamily"/>
    <property type="match status" value="1"/>
</dbReference>
<dbReference type="PANTHER" id="PTHR46825">
    <property type="entry name" value="D-ALANYL-D-ALANINE-CARBOXYPEPTIDASE/ENDOPEPTIDASE AMPH"/>
    <property type="match status" value="1"/>
</dbReference>
<accession>A0ABN4MD00</accession>
<evidence type="ECO:0000259" key="2">
    <source>
        <dbReference type="Pfam" id="PF00144"/>
    </source>
</evidence>
<sequence length="401" mass="43626">MIRLKLLSFSLCFLAASSHAAGVVGQAGLKETVDNTIQPLMQKYDIPGMAIAVTVNGESHFYNYGVASKDTRQSVTNKTLFEIGSFSKTFTATLASYAQANGDLSLADNASKYLQSLRGSSFDGISLINLGTHTAGGLPLQAPDNIENTDQLMDYFKHWQPAHAAGTYRKYSNLSIGMLGMIAAGSMHMTFEDAMEKKLFPELGMTHSYINVPPGQMQDYAQGYTAKDVPVRVNPGVLASEAYGVKSGSADLIRFIEANMDASRLNRKLQRAVIDTHTGYFKTGEFTQDLIWEQYPYPVELKRLLAGNDPAVIYQETAASRLNPPLAPQADVLLNKTGSTNGFSSYAAFVPAKKIGIVILANKSYPIDQRVTAAYQILRQLESQAAVKNRSSGGDSKHLSH</sequence>
<dbReference type="InterPro" id="IPR058136">
    <property type="entry name" value="AmpC"/>
</dbReference>
<evidence type="ECO:0000313" key="3">
    <source>
        <dbReference type="EMBL" id="AMP13462.1"/>
    </source>
</evidence>
<dbReference type="Proteomes" id="UP000074914">
    <property type="component" value="Chromosome"/>
</dbReference>
<evidence type="ECO:0000313" key="4">
    <source>
        <dbReference type="Proteomes" id="UP000074914"/>
    </source>
</evidence>
<dbReference type="PANTHER" id="PTHR46825:SF8">
    <property type="entry name" value="BETA-LACTAMASE-RELATED"/>
    <property type="match status" value="1"/>
</dbReference>
<name>A0ABN4MD00_9BURK</name>
<dbReference type="Pfam" id="PF00144">
    <property type="entry name" value="Beta-lactamase"/>
    <property type="match status" value="1"/>
</dbReference>
<feature type="signal peptide" evidence="1">
    <location>
        <begin position="1"/>
        <end position="20"/>
    </location>
</feature>
<gene>
    <name evidence="3" type="primary">ampC</name>
    <name evidence="3" type="ORF">CPter291_1186</name>
</gene>
<dbReference type="InterPro" id="IPR012338">
    <property type="entry name" value="Beta-lactam/transpept-like"/>
</dbReference>
<keyword evidence="4" id="KW-1185">Reference proteome</keyword>
<evidence type="ECO:0000256" key="1">
    <source>
        <dbReference type="SAM" id="SignalP"/>
    </source>
</evidence>